<proteinExistence type="predicted"/>
<dbReference type="OrthoDB" id="1433105at2759"/>
<dbReference type="GO" id="GO:0003676">
    <property type="term" value="F:nucleic acid binding"/>
    <property type="evidence" value="ECO:0007669"/>
    <property type="project" value="InterPro"/>
</dbReference>
<protein>
    <submittedName>
        <fullName evidence="8">Retrovirus-related Pol polyprotein from transposon 17.6</fullName>
    </submittedName>
</protein>
<comment type="caution">
    <text evidence="8">The sequence shown here is derived from an EMBL/GenBank/DDBJ whole genome shotgun (WGS) entry which is preliminary data.</text>
</comment>
<dbReference type="InterPro" id="IPR043502">
    <property type="entry name" value="DNA/RNA_pol_sf"/>
</dbReference>
<keyword evidence="5" id="KW-0378">Hydrolase</keyword>
<dbReference type="PANTHER" id="PTHR37984">
    <property type="entry name" value="PROTEIN CBG26694"/>
    <property type="match status" value="1"/>
</dbReference>
<keyword evidence="3" id="KW-0540">Nuclease</keyword>
<dbReference type="GO" id="GO:0015074">
    <property type="term" value="P:DNA integration"/>
    <property type="evidence" value="ECO:0007669"/>
    <property type="project" value="InterPro"/>
</dbReference>
<evidence type="ECO:0000256" key="3">
    <source>
        <dbReference type="ARBA" id="ARBA00022722"/>
    </source>
</evidence>
<reference evidence="8" key="1">
    <citation type="submission" date="2018-05" db="EMBL/GenBank/DDBJ databases">
        <title>Draft genome of Mucuna pruriens seed.</title>
        <authorList>
            <person name="Nnadi N.E."/>
            <person name="Vos R."/>
            <person name="Hasami M.H."/>
            <person name="Devisetty U.K."/>
            <person name="Aguiy J.C."/>
        </authorList>
    </citation>
    <scope>NUCLEOTIDE SEQUENCE [LARGE SCALE GENOMIC DNA]</scope>
    <source>
        <strain evidence="8">JCA_2017</strain>
    </source>
</reference>
<organism evidence="8 9">
    <name type="scientific">Mucuna pruriens</name>
    <name type="common">Velvet bean</name>
    <name type="synonym">Dolichos pruriens</name>
    <dbReference type="NCBI Taxonomy" id="157652"/>
    <lineage>
        <taxon>Eukaryota</taxon>
        <taxon>Viridiplantae</taxon>
        <taxon>Streptophyta</taxon>
        <taxon>Embryophyta</taxon>
        <taxon>Tracheophyta</taxon>
        <taxon>Spermatophyta</taxon>
        <taxon>Magnoliopsida</taxon>
        <taxon>eudicotyledons</taxon>
        <taxon>Gunneridae</taxon>
        <taxon>Pentapetalae</taxon>
        <taxon>rosids</taxon>
        <taxon>fabids</taxon>
        <taxon>Fabales</taxon>
        <taxon>Fabaceae</taxon>
        <taxon>Papilionoideae</taxon>
        <taxon>50 kb inversion clade</taxon>
        <taxon>NPAAA clade</taxon>
        <taxon>indigoferoid/millettioid clade</taxon>
        <taxon>Phaseoleae</taxon>
        <taxon>Mucuna</taxon>
    </lineage>
</organism>
<dbReference type="GO" id="GO:0003964">
    <property type="term" value="F:RNA-directed DNA polymerase activity"/>
    <property type="evidence" value="ECO:0007669"/>
    <property type="project" value="UniProtKB-KW"/>
</dbReference>
<feature type="non-terminal residue" evidence="8">
    <location>
        <position position="1"/>
    </location>
</feature>
<sequence length="218" mass="25849">MDLAQINYTTTKKELLEIVFALDKFCSYLLGSKIIVFSNHATLKFLLKKSDTKPRLIQWMFLLQEFDLEIRDKKVSTFPLEASKADKEKLERDVKYYIWNYPYHWRLCNDQATIMDRVGQLEKSKTMGFIGPPFSKMPMNFCWPINNVKEFGVPRALISDQGSHFYNHTMDTLLEKYGVVHRIYTTYHSQTNDQAEVFNREIKKLLQKMANPSRNNWR</sequence>
<dbReference type="GO" id="GO:0004519">
    <property type="term" value="F:endonuclease activity"/>
    <property type="evidence" value="ECO:0007669"/>
    <property type="project" value="UniProtKB-KW"/>
</dbReference>
<evidence type="ECO:0000256" key="1">
    <source>
        <dbReference type="ARBA" id="ARBA00022679"/>
    </source>
</evidence>
<dbReference type="InterPro" id="IPR001584">
    <property type="entry name" value="Integrase_cat-core"/>
</dbReference>
<keyword evidence="4" id="KW-0255">Endonuclease</keyword>
<dbReference type="PROSITE" id="PS50994">
    <property type="entry name" value="INTEGRASE"/>
    <property type="match status" value="1"/>
</dbReference>
<evidence type="ECO:0000259" key="7">
    <source>
        <dbReference type="PROSITE" id="PS50994"/>
    </source>
</evidence>
<evidence type="ECO:0000256" key="5">
    <source>
        <dbReference type="ARBA" id="ARBA00022801"/>
    </source>
</evidence>
<dbReference type="SUPFAM" id="SSF56672">
    <property type="entry name" value="DNA/RNA polymerases"/>
    <property type="match status" value="1"/>
</dbReference>
<dbReference type="GO" id="GO:0016787">
    <property type="term" value="F:hydrolase activity"/>
    <property type="evidence" value="ECO:0007669"/>
    <property type="project" value="UniProtKB-KW"/>
</dbReference>
<evidence type="ECO:0000313" key="9">
    <source>
        <dbReference type="Proteomes" id="UP000257109"/>
    </source>
</evidence>
<keyword evidence="2" id="KW-0548">Nucleotidyltransferase</keyword>
<dbReference type="PANTHER" id="PTHR37984:SF5">
    <property type="entry name" value="PROTEIN NYNRIN-LIKE"/>
    <property type="match status" value="1"/>
</dbReference>
<dbReference type="EMBL" id="QJKJ01002261">
    <property type="protein sequence ID" value="RDY03608.1"/>
    <property type="molecule type" value="Genomic_DNA"/>
</dbReference>
<accession>A0A371HLF8</accession>
<dbReference type="InterPro" id="IPR012337">
    <property type="entry name" value="RNaseH-like_sf"/>
</dbReference>
<evidence type="ECO:0000313" key="8">
    <source>
        <dbReference type="EMBL" id="RDY03608.1"/>
    </source>
</evidence>
<evidence type="ECO:0000256" key="4">
    <source>
        <dbReference type="ARBA" id="ARBA00022759"/>
    </source>
</evidence>
<name>A0A371HLF8_MUCPR</name>
<dbReference type="AlphaFoldDB" id="A0A371HLF8"/>
<keyword evidence="1" id="KW-0808">Transferase</keyword>
<dbReference type="InterPro" id="IPR041373">
    <property type="entry name" value="RT_RNaseH"/>
</dbReference>
<dbReference type="Gene3D" id="3.30.420.10">
    <property type="entry name" value="Ribonuclease H-like superfamily/Ribonuclease H"/>
    <property type="match status" value="1"/>
</dbReference>
<dbReference type="InterPro" id="IPR036397">
    <property type="entry name" value="RNaseH_sf"/>
</dbReference>
<dbReference type="Pfam" id="PF17917">
    <property type="entry name" value="RT_RNaseH"/>
    <property type="match status" value="1"/>
</dbReference>
<evidence type="ECO:0000256" key="6">
    <source>
        <dbReference type="ARBA" id="ARBA00022918"/>
    </source>
</evidence>
<dbReference type="Proteomes" id="UP000257109">
    <property type="component" value="Unassembled WGS sequence"/>
</dbReference>
<dbReference type="SUPFAM" id="SSF53098">
    <property type="entry name" value="Ribonuclease H-like"/>
    <property type="match status" value="1"/>
</dbReference>
<feature type="domain" description="Integrase catalytic" evidence="7">
    <location>
        <begin position="75"/>
        <end position="218"/>
    </location>
</feature>
<gene>
    <name evidence="8" type="primary">pol</name>
    <name evidence="8" type="ORF">CR513_12785</name>
</gene>
<evidence type="ECO:0000256" key="2">
    <source>
        <dbReference type="ARBA" id="ARBA00022695"/>
    </source>
</evidence>
<keyword evidence="6" id="KW-0695">RNA-directed DNA polymerase</keyword>
<keyword evidence="9" id="KW-1185">Reference proteome</keyword>
<dbReference type="InterPro" id="IPR050951">
    <property type="entry name" value="Retrovirus_Pol_polyprotein"/>
</dbReference>